<sequence length="83" mass="9491">PFEPAHVHVLTSDMTGEMKVWLNESLDIEECYNIPRHNKNFSFSGFRLLEGEKLQPTILEVECDKEFITAHLSDSRSITIPTG</sequence>
<accession>A0A9N9EQZ6</accession>
<comment type="caution">
    <text evidence="1">The sequence shown here is derived from an EMBL/GenBank/DDBJ whole genome shotgun (WGS) entry which is preliminary data.</text>
</comment>
<dbReference type="AlphaFoldDB" id="A0A9N9EQZ6"/>
<gene>
    <name evidence="1" type="ORF">RFULGI_LOCUS9873</name>
</gene>
<feature type="non-terminal residue" evidence="1">
    <location>
        <position position="1"/>
    </location>
</feature>
<dbReference type="OrthoDB" id="10476459at2759"/>
<evidence type="ECO:0000313" key="1">
    <source>
        <dbReference type="EMBL" id="CAG8688152.1"/>
    </source>
</evidence>
<organism evidence="1 2">
    <name type="scientific">Racocetra fulgida</name>
    <dbReference type="NCBI Taxonomy" id="60492"/>
    <lineage>
        <taxon>Eukaryota</taxon>
        <taxon>Fungi</taxon>
        <taxon>Fungi incertae sedis</taxon>
        <taxon>Mucoromycota</taxon>
        <taxon>Glomeromycotina</taxon>
        <taxon>Glomeromycetes</taxon>
        <taxon>Diversisporales</taxon>
        <taxon>Gigasporaceae</taxon>
        <taxon>Racocetra</taxon>
    </lineage>
</organism>
<name>A0A9N9EQZ6_9GLOM</name>
<reference evidence="1" key="1">
    <citation type="submission" date="2021-06" db="EMBL/GenBank/DDBJ databases">
        <authorList>
            <person name="Kallberg Y."/>
            <person name="Tangrot J."/>
            <person name="Rosling A."/>
        </authorList>
    </citation>
    <scope>NUCLEOTIDE SEQUENCE</scope>
    <source>
        <strain evidence="1">IN212</strain>
    </source>
</reference>
<dbReference type="Proteomes" id="UP000789396">
    <property type="component" value="Unassembled WGS sequence"/>
</dbReference>
<protein>
    <submittedName>
        <fullName evidence="1">6077_t:CDS:1</fullName>
    </submittedName>
</protein>
<dbReference type="EMBL" id="CAJVPZ010018474">
    <property type="protein sequence ID" value="CAG8688152.1"/>
    <property type="molecule type" value="Genomic_DNA"/>
</dbReference>
<evidence type="ECO:0000313" key="2">
    <source>
        <dbReference type="Proteomes" id="UP000789396"/>
    </source>
</evidence>
<proteinExistence type="predicted"/>
<keyword evidence="2" id="KW-1185">Reference proteome</keyword>